<reference evidence="1 2" key="1">
    <citation type="journal article" date="2019" name="Nat. Ecol. Evol.">
        <title>Megaphylogeny resolves global patterns of mushroom evolution.</title>
        <authorList>
            <person name="Varga T."/>
            <person name="Krizsan K."/>
            <person name="Foldi C."/>
            <person name="Dima B."/>
            <person name="Sanchez-Garcia M."/>
            <person name="Sanchez-Ramirez S."/>
            <person name="Szollosi G.J."/>
            <person name="Szarkandi J.G."/>
            <person name="Papp V."/>
            <person name="Albert L."/>
            <person name="Andreopoulos W."/>
            <person name="Angelini C."/>
            <person name="Antonin V."/>
            <person name="Barry K.W."/>
            <person name="Bougher N.L."/>
            <person name="Buchanan P."/>
            <person name="Buyck B."/>
            <person name="Bense V."/>
            <person name="Catcheside P."/>
            <person name="Chovatia M."/>
            <person name="Cooper J."/>
            <person name="Damon W."/>
            <person name="Desjardin D."/>
            <person name="Finy P."/>
            <person name="Geml J."/>
            <person name="Haridas S."/>
            <person name="Hughes K."/>
            <person name="Justo A."/>
            <person name="Karasinski D."/>
            <person name="Kautmanova I."/>
            <person name="Kiss B."/>
            <person name="Kocsube S."/>
            <person name="Kotiranta H."/>
            <person name="LaButti K.M."/>
            <person name="Lechner B.E."/>
            <person name="Liimatainen K."/>
            <person name="Lipzen A."/>
            <person name="Lukacs Z."/>
            <person name="Mihaltcheva S."/>
            <person name="Morgado L.N."/>
            <person name="Niskanen T."/>
            <person name="Noordeloos M.E."/>
            <person name="Ohm R.A."/>
            <person name="Ortiz-Santana B."/>
            <person name="Ovrebo C."/>
            <person name="Racz N."/>
            <person name="Riley R."/>
            <person name="Savchenko A."/>
            <person name="Shiryaev A."/>
            <person name="Soop K."/>
            <person name="Spirin V."/>
            <person name="Szebenyi C."/>
            <person name="Tomsovsky M."/>
            <person name="Tulloss R.E."/>
            <person name="Uehling J."/>
            <person name="Grigoriev I.V."/>
            <person name="Vagvolgyi C."/>
            <person name="Papp T."/>
            <person name="Martin F.M."/>
            <person name="Miettinen O."/>
            <person name="Hibbett D.S."/>
            <person name="Nagy L.G."/>
        </authorList>
    </citation>
    <scope>NUCLEOTIDE SEQUENCE [LARGE SCALE GENOMIC DNA]</scope>
    <source>
        <strain evidence="1 2">OMC1185</strain>
    </source>
</reference>
<gene>
    <name evidence="1" type="ORF">OE88DRAFT_1610905</name>
</gene>
<keyword evidence="2" id="KW-1185">Reference proteome</keyword>
<accession>A0A5C3MMN2</accession>
<dbReference type="STRING" id="5364.A0A5C3MMN2"/>
<feature type="non-terminal residue" evidence="1">
    <location>
        <position position="183"/>
    </location>
</feature>
<dbReference type="AlphaFoldDB" id="A0A5C3MMN2"/>
<organism evidence="1 2">
    <name type="scientific">Heliocybe sulcata</name>
    <dbReference type="NCBI Taxonomy" id="5364"/>
    <lineage>
        <taxon>Eukaryota</taxon>
        <taxon>Fungi</taxon>
        <taxon>Dikarya</taxon>
        <taxon>Basidiomycota</taxon>
        <taxon>Agaricomycotina</taxon>
        <taxon>Agaricomycetes</taxon>
        <taxon>Gloeophyllales</taxon>
        <taxon>Gloeophyllaceae</taxon>
        <taxon>Heliocybe</taxon>
    </lineage>
</organism>
<protein>
    <submittedName>
        <fullName evidence="1">Uncharacterized protein</fullName>
    </submittedName>
</protein>
<dbReference type="EMBL" id="ML213532">
    <property type="protein sequence ID" value="TFK46157.1"/>
    <property type="molecule type" value="Genomic_DNA"/>
</dbReference>
<proteinExistence type="predicted"/>
<sequence length="183" mass="20643">LFRTPNTVVLRNNDVCSSGDWVIWLDYIPPQVDRTEPSAYWRVGLVQEILQICGSSAERRGKGDFILLKRAIVGDVAAGYQMPRVAVMDEYVLVEAAHCTVNVQHNCVKNRCKVARCQPVYQERELTAQLSNVVQHVQPLDCILNTTQMRDASRMDPFRIPVPELNRSDIIHAAALEEVQAAK</sequence>
<dbReference type="Proteomes" id="UP000305948">
    <property type="component" value="Unassembled WGS sequence"/>
</dbReference>
<feature type="non-terminal residue" evidence="1">
    <location>
        <position position="1"/>
    </location>
</feature>
<evidence type="ECO:0000313" key="2">
    <source>
        <dbReference type="Proteomes" id="UP000305948"/>
    </source>
</evidence>
<name>A0A5C3MMN2_9AGAM</name>
<dbReference type="OrthoDB" id="3264327at2759"/>
<evidence type="ECO:0000313" key="1">
    <source>
        <dbReference type="EMBL" id="TFK46157.1"/>
    </source>
</evidence>